<feature type="region of interest" description="Disordered" evidence="1">
    <location>
        <begin position="31"/>
        <end position="69"/>
    </location>
</feature>
<gene>
    <name evidence="2" type="ORF">K435DRAFT_811564</name>
</gene>
<dbReference type="EMBL" id="ML180193">
    <property type="protein sequence ID" value="THU78431.1"/>
    <property type="molecule type" value="Genomic_DNA"/>
</dbReference>
<reference evidence="2 3" key="1">
    <citation type="journal article" date="2019" name="Nat. Ecol. Evol.">
        <title>Megaphylogeny resolves global patterns of mushroom evolution.</title>
        <authorList>
            <person name="Varga T."/>
            <person name="Krizsan K."/>
            <person name="Foldi C."/>
            <person name="Dima B."/>
            <person name="Sanchez-Garcia M."/>
            <person name="Sanchez-Ramirez S."/>
            <person name="Szollosi G.J."/>
            <person name="Szarkandi J.G."/>
            <person name="Papp V."/>
            <person name="Albert L."/>
            <person name="Andreopoulos W."/>
            <person name="Angelini C."/>
            <person name="Antonin V."/>
            <person name="Barry K.W."/>
            <person name="Bougher N.L."/>
            <person name="Buchanan P."/>
            <person name="Buyck B."/>
            <person name="Bense V."/>
            <person name="Catcheside P."/>
            <person name="Chovatia M."/>
            <person name="Cooper J."/>
            <person name="Damon W."/>
            <person name="Desjardin D."/>
            <person name="Finy P."/>
            <person name="Geml J."/>
            <person name="Haridas S."/>
            <person name="Hughes K."/>
            <person name="Justo A."/>
            <person name="Karasinski D."/>
            <person name="Kautmanova I."/>
            <person name="Kiss B."/>
            <person name="Kocsube S."/>
            <person name="Kotiranta H."/>
            <person name="LaButti K.M."/>
            <person name="Lechner B.E."/>
            <person name="Liimatainen K."/>
            <person name="Lipzen A."/>
            <person name="Lukacs Z."/>
            <person name="Mihaltcheva S."/>
            <person name="Morgado L.N."/>
            <person name="Niskanen T."/>
            <person name="Noordeloos M.E."/>
            <person name="Ohm R.A."/>
            <person name="Ortiz-Santana B."/>
            <person name="Ovrebo C."/>
            <person name="Racz N."/>
            <person name="Riley R."/>
            <person name="Savchenko A."/>
            <person name="Shiryaev A."/>
            <person name="Soop K."/>
            <person name="Spirin V."/>
            <person name="Szebenyi C."/>
            <person name="Tomsovsky M."/>
            <person name="Tulloss R.E."/>
            <person name="Uehling J."/>
            <person name="Grigoriev I.V."/>
            <person name="Vagvolgyi C."/>
            <person name="Papp T."/>
            <person name="Martin F.M."/>
            <person name="Miettinen O."/>
            <person name="Hibbett D.S."/>
            <person name="Nagy L.G."/>
        </authorList>
    </citation>
    <scope>NUCLEOTIDE SEQUENCE [LARGE SCALE GENOMIC DNA]</scope>
    <source>
        <strain evidence="2 3">CBS 962.96</strain>
    </source>
</reference>
<feature type="region of interest" description="Disordered" evidence="1">
    <location>
        <begin position="82"/>
        <end position="105"/>
    </location>
</feature>
<evidence type="ECO:0000256" key="1">
    <source>
        <dbReference type="SAM" id="MobiDB-lite"/>
    </source>
</evidence>
<feature type="compositionally biased region" description="Polar residues" evidence="1">
    <location>
        <begin position="44"/>
        <end position="63"/>
    </location>
</feature>
<sequence>MPFNETVLFISIPVIQATMSSALHLGVVSHKTNKSGRDSDSEDLQNNVKLRNGFETSSVASTDSQRDNNRYLKEVEGMGDSDKYLKEVEGTRDSRREEKRTEQRELEVQLQLVEQSFIRRNFHTLTAGHMGT</sequence>
<evidence type="ECO:0000313" key="3">
    <source>
        <dbReference type="Proteomes" id="UP000297245"/>
    </source>
</evidence>
<organism evidence="2 3">
    <name type="scientific">Dendrothele bispora (strain CBS 962.96)</name>
    <dbReference type="NCBI Taxonomy" id="1314807"/>
    <lineage>
        <taxon>Eukaryota</taxon>
        <taxon>Fungi</taxon>
        <taxon>Dikarya</taxon>
        <taxon>Basidiomycota</taxon>
        <taxon>Agaricomycotina</taxon>
        <taxon>Agaricomycetes</taxon>
        <taxon>Agaricomycetidae</taxon>
        <taxon>Agaricales</taxon>
        <taxon>Agaricales incertae sedis</taxon>
        <taxon>Dendrothele</taxon>
    </lineage>
</organism>
<proteinExistence type="predicted"/>
<evidence type="ECO:0000313" key="2">
    <source>
        <dbReference type="EMBL" id="THU78431.1"/>
    </source>
</evidence>
<name>A0A4S8KS25_DENBC</name>
<dbReference type="Proteomes" id="UP000297245">
    <property type="component" value="Unassembled WGS sequence"/>
</dbReference>
<dbReference type="AlphaFoldDB" id="A0A4S8KS25"/>
<accession>A0A4S8KS25</accession>
<keyword evidence="3" id="KW-1185">Reference proteome</keyword>
<protein>
    <submittedName>
        <fullName evidence="2">Uncharacterized protein</fullName>
    </submittedName>
</protein>